<evidence type="ECO:0000256" key="8">
    <source>
        <dbReference type="SAM" id="MobiDB-lite"/>
    </source>
</evidence>
<dbReference type="GO" id="GO:0043093">
    <property type="term" value="P:FtsZ-dependent cytokinesis"/>
    <property type="evidence" value="ECO:0007669"/>
    <property type="project" value="TreeGrafter"/>
</dbReference>
<sequence>MWRSVYRNRRRLATGSAMVLAAVLGYFAVAGDNGLRVYKQKRMEDAELSQQIDQLKQENAKLQAHVERLQGDPDAIEHEAREKLHYARPGEVIFTLKDGPNSAKTNASGQAPAPSPPKHKRGSAE</sequence>
<dbReference type="EMBL" id="CP030840">
    <property type="protein sequence ID" value="AXC09620.1"/>
    <property type="molecule type" value="Genomic_DNA"/>
</dbReference>
<keyword evidence="4" id="KW-1133">Transmembrane helix</keyword>
<evidence type="ECO:0000256" key="5">
    <source>
        <dbReference type="ARBA" id="ARBA00023136"/>
    </source>
</evidence>
<dbReference type="Proteomes" id="UP000253606">
    <property type="component" value="Chromosome"/>
</dbReference>
<keyword evidence="2 9" id="KW-0132">Cell division</keyword>
<feature type="coiled-coil region" evidence="7">
    <location>
        <begin position="38"/>
        <end position="72"/>
    </location>
</feature>
<keyword evidence="10" id="KW-1185">Reference proteome</keyword>
<dbReference type="InterPro" id="IPR007060">
    <property type="entry name" value="FtsL/DivIC"/>
</dbReference>
<dbReference type="KEGG" id="abas:ACPOL_0235"/>
<reference evidence="9 10" key="1">
    <citation type="journal article" date="2018" name="Front. Microbiol.">
        <title>Hydrolytic Capabilities as a Key to Environmental Success: Chitinolytic and Cellulolytic Acidobacteria From Acidic Sub-arctic Soils and Boreal Peatlands.</title>
        <authorList>
            <person name="Belova S.E."/>
            <person name="Ravin N.V."/>
            <person name="Pankratov T.A."/>
            <person name="Rakitin A.L."/>
            <person name="Ivanova A.A."/>
            <person name="Beletsky A.V."/>
            <person name="Mardanov A.V."/>
            <person name="Sinninghe Damste J.S."/>
            <person name="Dedysh S.N."/>
        </authorList>
    </citation>
    <scope>NUCLEOTIDE SEQUENCE [LARGE SCALE GENOMIC DNA]</scope>
    <source>
        <strain evidence="9 10">SBC82</strain>
    </source>
</reference>
<dbReference type="PANTHER" id="PTHR37485:SF1">
    <property type="entry name" value="CELL DIVISION PROTEIN FTSB"/>
    <property type="match status" value="1"/>
</dbReference>
<evidence type="ECO:0000256" key="6">
    <source>
        <dbReference type="ARBA" id="ARBA00023306"/>
    </source>
</evidence>
<evidence type="ECO:0000256" key="1">
    <source>
        <dbReference type="ARBA" id="ARBA00022475"/>
    </source>
</evidence>
<evidence type="ECO:0000256" key="3">
    <source>
        <dbReference type="ARBA" id="ARBA00022692"/>
    </source>
</evidence>
<keyword evidence="5" id="KW-0472">Membrane</keyword>
<evidence type="ECO:0000313" key="9">
    <source>
        <dbReference type="EMBL" id="AXC09620.1"/>
    </source>
</evidence>
<dbReference type="InterPro" id="IPR023081">
    <property type="entry name" value="Cell_div_FtsB"/>
</dbReference>
<evidence type="ECO:0000313" key="10">
    <source>
        <dbReference type="Proteomes" id="UP000253606"/>
    </source>
</evidence>
<name>A0A2Z5FS77_9BACT</name>
<accession>A0A2Z5FS77</accession>
<keyword evidence="3" id="KW-0812">Transmembrane</keyword>
<organism evidence="9 10">
    <name type="scientific">Acidisarcina polymorpha</name>
    <dbReference type="NCBI Taxonomy" id="2211140"/>
    <lineage>
        <taxon>Bacteria</taxon>
        <taxon>Pseudomonadati</taxon>
        <taxon>Acidobacteriota</taxon>
        <taxon>Terriglobia</taxon>
        <taxon>Terriglobales</taxon>
        <taxon>Acidobacteriaceae</taxon>
        <taxon>Acidisarcina</taxon>
    </lineage>
</organism>
<proteinExistence type="predicted"/>
<feature type="region of interest" description="Disordered" evidence="8">
    <location>
        <begin position="95"/>
        <end position="125"/>
    </location>
</feature>
<gene>
    <name evidence="9" type="ORF">ACPOL_0235</name>
</gene>
<dbReference type="AlphaFoldDB" id="A0A2Z5FS77"/>
<evidence type="ECO:0000256" key="7">
    <source>
        <dbReference type="SAM" id="Coils"/>
    </source>
</evidence>
<keyword evidence="6" id="KW-0131">Cell cycle</keyword>
<protein>
    <submittedName>
        <fullName evidence="9">Cell division protein DivIC (FtsB), stabilizes FtsL against RasP cleavage</fullName>
    </submittedName>
</protein>
<keyword evidence="1" id="KW-1003">Cell membrane</keyword>
<keyword evidence="7" id="KW-0175">Coiled coil</keyword>
<dbReference type="PANTHER" id="PTHR37485">
    <property type="entry name" value="CELL DIVISION PROTEIN FTSB"/>
    <property type="match status" value="1"/>
</dbReference>
<dbReference type="Pfam" id="PF04977">
    <property type="entry name" value="DivIC"/>
    <property type="match status" value="1"/>
</dbReference>
<dbReference type="GO" id="GO:0030428">
    <property type="term" value="C:cell septum"/>
    <property type="evidence" value="ECO:0007669"/>
    <property type="project" value="TreeGrafter"/>
</dbReference>
<evidence type="ECO:0000256" key="4">
    <source>
        <dbReference type="ARBA" id="ARBA00022989"/>
    </source>
</evidence>
<evidence type="ECO:0000256" key="2">
    <source>
        <dbReference type="ARBA" id="ARBA00022618"/>
    </source>
</evidence>